<accession>A0A814R5W3</accession>
<dbReference type="OrthoDB" id="6762836at2759"/>
<reference evidence="1" key="1">
    <citation type="submission" date="2021-02" db="EMBL/GenBank/DDBJ databases">
        <authorList>
            <person name="Nowell W R."/>
        </authorList>
    </citation>
    <scope>NUCLEOTIDE SEQUENCE</scope>
</reference>
<sequence length="238" mass="26778">MVFDSSARMNATNNNNTATLQIDWPESYALKQAREEKSAYYYEQKISLGTGYVWSQKESYGFGCLSDDCNHMGEAAWASLLPLLKTLVNKHDIKYLNIISDSPVSQYRNKTIMFLVAQFAKQNRVEIKWIYLESGHGKGAADAVRAAIKRAMNEAVSFNPDAPFANAKDLLDKKDRLNIKLCIYATDDIEKVKQMLPKLKSIKGTLELHEISANSDGLLTGKKLSDDSNIAVRINLFR</sequence>
<dbReference type="PANTHER" id="PTHR46601">
    <property type="entry name" value="ULP_PROTEASE DOMAIN-CONTAINING PROTEIN"/>
    <property type="match status" value="1"/>
</dbReference>
<dbReference type="EMBL" id="CAJOBC010006233">
    <property type="protein sequence ID" value="CAF3891677.1"/>
    <property type="molecule type" value="Genomic_DNA"/>
</dbReference>
<dbReference type="PANTHER" id="PTHR46601:SF2">
    <property type="entry name" value="UBIQUITIN-LIKE PROTEASE FAMILY PROFILE DOMAIN-CONTAINING PROTEIN"/>
    <property type="match status" value="1"/>
</dbReference>
<evidence type="ECO:0000313" key="1">
    <source>
        <dbReference type="EMBL" id="CAF1128184.1"/>
    </source>
</evidence>
<dbReference type="Proteomes" id="UP000663829">
    <property type="component" value="Unassembled WGS sequence"/>
</dbReference>
<protein>
    <submittedName>
        <fullName evidence="1">Uncharacterized protein</fullName>
    </submittedName>
</protein>
<organism evidence="1 3">
    <name type="scientific">Didymodactylos carnosus</name>
    <dbReference type="NCBI Taxonomy" id="1234261"/>
    <lineage>
        <taxon>Eukaryota</taxon>
        <taxon>Metazoa</taxon>
        <taxon>Spiralia</taxon>
        <taxon>Gnathifera</taxon>
        <taxon>Rotifera</taxon>
        <taxon>Eurotatoria</taxon>
        <taxon>Bdelloidea</taxon>
        <taxon>Philodinida</taxon>
        <taxon>Philodinidae</taxon>
        <taxon>Didymodactylos</taxon>
    </lineage>
</organism>
<dbReference type="AlphaFoldDB" id="A0A814R5W3"/>
<keyword evidence="3" id="KW-1185">Reference proteome</keyword>
<evidence type="ECO:0000313" key="2">
    <source>
        <dbReference type="EMBL" id="CAF3891677.1"/>
    </source>
</evidence>
<dbReference type="EMBL" id="CAJNOQ010006232">
    <property type="protein sequence ID" value="CAF1128184.1"/>
    <property type="molecule type" value="Genomic_DNA"/>
</dbReference>
<evidence type="ECO:0000313" key="3">
    <source>
        <dbReference type="Proteomes" id="UP000663829"/>
    </source>
</evidence>
<comment type="caution">
    <text evidence="1">The sequence shown here is derived from an EMBL/GenBank/DDBJ whole genome shotgun (WGS) entry which is preliminary data.</text>
</comment>
<name>A0A814R5W3_9BILA</name>
<dbReference type="Proteomes" id="UP000681722">
    <property type="component" value="Unassembled WGS sequence"/>
</dbReference>
<proteinExistence type="predicted"/>
<gene>
    <name evidence="1" type="ORF">GPM918_LOCUS20045</name>
    <name evidence="2" type="ORF">SRO942_LOCUS20042</name>
</gene>